<feature type="compositionally biased region" description="Low complexity" evidence="1">
    <location>
        <begin position="138"/>
        <end position="163"/>
    </location>
</feature>
<feature type="region of interest" description="Disordered" evidence="1">
    <location>
        <begin position="178"/>
        <end position="328"/>
    </location>
</feature>
<feature type="compositionally biased region" description="Low complexity" evidence="1">
    <location>
        <begin position="252"/>
        <end position="264"/>
    </location>
</feature>
<accession>A0ABM1VWY6</accession>
<feature type="region of interest" description="Disordered" evidence="1">
    <location>
        <begin position="694"/>
        <end position="714"/>
    </location>
</feature>
<feature type="compositionally biased region" description="Basic and acidic residues" evidence="1">
    <location>
        <begin position="463"/>
        <end position="475"/>
    </location>
</feature>
<feature type="compositionally biased region" description="Acidic residues" evidence="1">
    <location>
        <begin position="110"/>
        <end position="120"/>
    </location>
</feature>
<feature type="region of interest" description="Disordered" evidence="1">
    <location>
        <begin position="453"/>
        <end position="535"/>
    </location>
</feature>
<feature type="region of interest" description="Disordered" evidence="1">
    <location>
        <begin position="555"/>
        <end position="666"/>
    </location>
</feature>
<feature type="compositionally biased region" description="Basic and acidic residues" evidence="1">
    <location>
        <begin position="393"/>
        <end position="407"/>
    </location>
</feature>
<proteinExistence type="predicted"/>
<feature type="compositionally biased region" description="Basic and acidic residues" evidence="1">
    <location>
        <begin position="611"/>
        <end position="627"/>
    </location>
</feature>
<feature type="region of interest" description="Disordered" evidence="1">
    <location>
        <begin position="1"/>
        <end position="23"/>
    </location>
</feature>
<keyword evidence="2" id="KW-1185">Reference proteome</keyword>
<evidence type="ECO:0000256" key="1">
    <source>
        <dbReference type="SAM" id="MobiDB-lite"/>
    </source>
</evidence>
<feature type="region of interest" description="Disordered" evidence="1">
    <location>
        <begin position="59"/>
        <end position="165"/>
    </location>
</feature>
<reference evidence="3" key="1">
    <citation type="submission" date="2025-08" db="UniProtKB">
        <authorList>
            <consortium name="RefSeq"/>
        </authorList>
    </citation>
    <scope>IDENTIFICATION</scope>
</reference>
<name>A0ABM1VWY6_APLCA</name>
<gene>
    <name evidence="3" type="primary">LOC101858952</name>
</gene>
<feature type="compositionally biased region" description="Basic and acidic residues" evidence="1">
    <location>
        <begin position="67"/>
        <end position="93"/>
    </location>
</feature>
<feature type="region of interest" description="Disordered" evidence="1">
    <location>
        <begin position="377"/>
        <end position="424"/>
    </location>
</feature>
<feature type="compositionally biased region" description="Polar residues" evidence="1">
    <location>
        <begin position="265"/>
        <end position="274"/>
    </location>
</feature>
<feature type="compositionally biased region" description="Acidic residues" evidence="1">
    <location>
        <begin position="193"/>
        <end position="210"/>
    </location>
</feature>
<organism evidence="2 3">
    <name type="scientific">Aplysia californica</name>
    <name type="common">California sea hare</name>
    <dbReference type="NCBI Taxonomy" id="6500"/>
    <lineage>
        <taxon>Eukaryota</taxon>
        <taxon>Metazoa</taxon>
        <taxon>Spiralia</taxon>
        <taxon>Lophotrochozoa</taxon>
        <taxon>Mollusca</taxon>
        <taxon>Gastropoda</taxon>
        <taxon>Heterobranchia</taxon>
        <taxon>Euthyneura</taxon>
        <taxon>Tectipleura</taxon>
        <taxon>Aplysiida</taxon>
        <taxon>Aplysioidea</taxon>
        <taxon>Aplysiidae</taxon>
        <taxon>Aplysia</taxon>
    </lineage>
</organism>
<evidence type="ECO:0000313" key="3">
    <source>
        <dbReference type="RefSeq" id="XP_035826928.1"/>
    </source>
</evidence>
<evidence type="ECO:0000313" key="2">
    <source>
        <dbReference type="Proteomes" id="UP000694888"/>
    </source>
</evidence>
<sequence length="732" mass="79312">MSASDGVDTTQKRALRESSAVPSERANFARIASDFNTSDNESGEKCCDVKHEVMSGLEFENASQTHSDCKSNEKAKNQKKDFYDLEDARKRQFSDTYVPGDGLNSQPGEVVEEDDDDDDSTTISDINSDDDFDLDGESVSMSDSDADSTVSSGTSSYRSSADSLGRRGSYDFLAASVAATNDDNLSESGGGDVGDDNEEEDEEEFFDAENGEAHNKLEHSSAVSMTVSHPNGLPDKQTLSVSEQNNSGLVDSSSYSNASIQSNNESSGNDSECSPQKLEEHSKNNSSINMSDENKEKSFSMDVSARTEPSSESDNAHESGAMSPMLSPDVIEGFSLSQAWVDRVNRSLAENVQPRVTTTGEELARSAVVRRIMKRFSEKGDSKSARPSFIAEGLRKTSSDKRPDRNTGVRNKSQVSRPGLQPLYGIVYNSKPRTQSYKRACSVPAVPSHIVEQLSPSHSSDQSMEHQSNDSDAPDKQSSSQQIKTTQEPSACISKGKSNRRPAQQTSSSRVSLQATLPTIIDTSPQGKRPRAEGDIESLIGASYLSDNHAAVSVSVNDRSLRKSPHPVAECPVAHVSSGSEDESHSGRSTPTPSQTDHEDVKQGYNGSGYGRRENSISEEDSGKADVMDYTNSSREATTDVDSSVASVTTQDKETDSEEEDKSDILSHGLIRKPAVRRKGYAWVSKVYTKYSSRTHGSDVTHSGFLSGRRGEKELPGSSKFDDLAGWDIDCS</sequence>
<dbReference type="Proteomes" id="UP000694888">
    <property type="component" value="Unplaced"/>
</dbReference>
<feature type="compositionally biased region" description="Acidic residues" evidence="1">
    <location>
        <begin position="127"/>
        <end position="136"/>
    </location>
</feature>
<feature type="compositionally biased region" description="Polar residues" evidence="1">
    <location>
        <begin position="501"/>
        <end position="526"/>
    </location>
</feature>
<protein>
    <submittedName>
        <fullName evidence="3">Clumping factor A</fullName>
    </submittedName>
</protein>
<dbReference type="GeneID" id="101858952"/>
<dbReference type="RefSeq" id="XP_035826928.1">
    <property type="nucleotide sequence ID" value="XM_035971035.1"/>
</dbReference>
<feature type="compositionally biased region" description="Polar residues" evidence="1">
    <location>
        <begin position="237"/>
        <end position="251"/>
    </location>
</feature>
<feature type="compositionally biased region" description="Polar residues" evidence="1">
    <location>
        <begin position="630"/>
        <end position="650"/>
    </location>
</feature>